<dbReference type="NCBIfam" id="NF003315">
    <property type="entry name" value="PRK04323.1"/>
    <property type="match status" value="1"/>
</dbReference>
<organism evidence="1">
    <name type="scientific">marine sediment metagenome</name>
    <dbReference type="NCBI Taxonomy" id="412755"/>
    <lineage>
        <taxon>unclassified sequences</taxon>
        <taxon>metagenomes</taxon>
        <taxon>ecological metagenomes</taxon>
    </lineage>
</organism>
<gene>
    <name evidence="1" type="ORF">S01H1_75253</name>
</gene>
<protein>
    <recommendedName>
        <fullName evidence="2">Regulatory protein</fullName>
    </recommendedName>
</protein>
<comment type="caution">
    <text evidence="1">The sequence shown here is derived from an EMBL/GenBank/DDBJ whole genome shotgun (WGS) entry which is preliminary data.</text>
</comment>
<dbReference type="PANTHER" id="PTHR38449:SF1">
    <property type="entry name" value="REGULATORY PROTEIN SSL2874-RELATED"/>
    <property type="match status" value="1"/>
</dbReference>
<name>X0ZIK1_9ZZZZ</name>
<evidence type="ECO:0008006" key="2">
    <source>
        <dbReference type="Google" id="ProtNLM"/>
    </source>
</evidence>
<evidence type="ECO:0000313" key="1">
    <source>
        <dbReference type="EMBL" id="GAG48146.1"/>
    </source>
</evidence>
<dbReference type="InterPro" id="IPR007169">
    <property type="entry name" value="RemA-like"/>
</dbReference>
<reference evidence="1" key="1">
    <citation type="journal article" date="2014" name="Front. Microbiol.">
        <title>High frequency of phylogenetically diverse reductive dehalogenase-homologous genes in deep subseafloor sedimentary metagenomes.</title>
        <authorList>
            <person name="Kawai M."/>
            <person name="Futagami T."/>
            <person name="Toyoda A."/>
            <person name="Takaki Y."/>
            <person name="Nishi S."/>
            <person name="Hori S."/>
            <person name="Arai W."/>
            <person name="Tsubouchi T."/>
            <person name="Morono Y."/>
            <person name="Uchiyama I."/>
            <person name="Ito T."/>
            <person name="Fujiyama A."/>
            <person name="Inagaki F."/>
            <person name="Takami H."/>
        </authorList>
    </citation>
    <scope>NUCLEOTIDE SEQUENCE</scope>
    <source>
        <strain evidence="1">Expedition CK06-06</strain>
    </source>
</reference>
<dbReference type="AlphaFoldDB" id="X0ZIK1"/>
<proteinExistence type="inferred from homology"/>
<sequence>MDRMKVELLHIGFSGVVAANRILAVASPSSAPIKRLIRTANERGLIVNMTHGRKTKSAIILDSGHVVLAALQPETIASRLHQQREKMPKDA</sequence>
<dbReference type="EMBL" id="BARS01050402">
    <property type="protein sequence ID" value="GAG48146.1"/>
    <property type="molecule type" value="Genomic_DNA"/>
</dbReference>
<accession>X0ZIK1</accession>
<dbReference type="PANTHER" id="PTHR38449">
    <property type="entry name" value="REGULATORY PROTEIN TM_1690-RELATED"/>
    <property type="match status" value="1"/>
</dbReference>
<dbReference type="Pfam" id="PF04025">
    <property type="entry name" value="RemA-like"/>
    <property type="match status" value="1"/>
</dbReference>
<dbReference type="HAMAP" id="MF_01503">
    <property type="entry name" value="RemA"/>
    <property type="match status" value="1"/>
</dbReference>